<proteinExistence type="predicted"/>
<name>A0A699RDC2_TANCI</name>
<accession>A0A699RDC2</accession>
<dbReference type="AlphaFoldDB" id="A0A699RDC2"/>
<protein>
    <submittedName>
        <fullName evidence="1">Uncharacterized protein</fullName>
    </submittedName>
</protein>
<feature type="non-terminal residue" evidence="1">
    <location>
        <position position="1"/>
    </location>
</feature>
<comment type="caution">
    <text evidence="1">The sequence shown here is derived from an EMBL/GenBank/DDBJ whole genome shotgun (WGS) entry which is preliminary data.</text>
</comment>
<dbReference type="EMBL" id="BKCJ011075529">
    <property type="protein sequence ID" value="GFC80541.1"/>
    <property type="molecule type" value="Genomic_DNA"/>
</dbReference>
<sequence>PRRNAEATAGWRAAGKCHFAGAVPEAAENPDRLYAIQAILGHRGGVLTRCAQARPAAILREGWPRNSD</sequence>
<reference evidence="1" key="1">
    <citation type="journal article" date="2019" name="Sci. Rep.">
        <title>Draft genome of Tanacetum cinerariifolium, the natural source of mosquito coil.</title>
        <authorList>
            <person name="Yamashiro T."/>
            <person name="Shiraishi A."/>
            <person name="Satake H."/>
            <person name="Nakayama K."/>
        </authorList>
    </citation>
    <scope>NUCLEOTIDE SEQUENCE</scope>
</reference>
<evidence type="ECO:0000313" key="1">
    <source>
        <dbReference type="EMBL" id="GFC80541.1"/>
    </source>
</evidence>
<gene>
    <name evidence="1" type="ORF">Tci_852511</name>
</gene>
<organism evidence="1">
    <name type="scientific">Tanacetum cinerariifolium</name>
    <name type="common">Dalmatian daisy</name>
    <name type="synonym">Chrysanthemum cinerariifolium</name>
    <dbReference type="NCBI Taxonomy" id="118510"/>
    <lineage>
        <taxon>Eukaryota</taxon>
        <taxon>Viridiplantae</taxon>
        <taxon>Streptophyta</taxon>
        <taxon>Embryophyta</taxon>
        <taxon>Tracheophyta</taxon>
        <taxon>Spermatophyta</taxon>
        <taxon>Magnoliopsida</taxon>
        <taxon>eudicotyledons</taxon>
        <taxon>Gunneridae</taxon>
        <taxon>Pentapetalae</taxon>
        <taxon>asterids</taxon>
        <taxon>campanulids</taxon>
        <taxon>Asterales</taxon>
        <taxon>Asteraceae</taxon>
        <taxon>Asteroideae</taxon>
        <taxon>Anthemideae</taxon>
        <taxon>Anthemidinae</taxon>
        <taxon>Tanacetum</taxon>
    </lineage>
</organism>